<dbReference type="InterPro" id="IPR015300">
    <property type="entry name" value="DNA-bd_pseudobarrel_sf"/>
</dbReference>
<accession>A0AAD9ZJ13</accession>
<dbReference type="EMBL" id="JANJYJ010000010">
    <property type="protein sequence ID" value="KAK3183186.1"/>
    <property type="molecule type" value="Genomic_DNA"/>
</dbReference>
<keyword evidence="2" id="KW-0805">Transcription regulation</keyword>
<comment type="caution">
    <text evidence="6">The sequence shown here is derived from an EMBL/GenBank/DDBJ whole genome shotgun (WGS) entry which is preliminary data.</text>
</comment>
<dbReference type="AlphaFoldDB" id="A0AAD9ZJ13"/>
<comment type="subcellular location">
    <subcellularLocation>
        <location evidence="1">Nucleus</location>
    </subcellularLocation>
</comment>
<protein>
    <submittedName>
        <fullName evidence="6">Uncharacterized protein</fullName>
    </submittedName>
</protein>
<dbReference type="GO" id="GO:0003677">
    <property type="term" value="F:DNA binding"/>
    <property type="evidence" value="ECO:0007669"/>
    <property type="project" value="UniProtKB-KW"/>
</dbReference>
<keyword evidence="5" id="KW-0539">Nucleus</keyword>
<keyword evidence="7" id="KW-1185">Reference proteome</keyword>
<evidence type="ECO:0000256" key="4">
    <source>
        <dbReference type="ARBA" id="ARBA00023163"/>
    </source>
</evidence>
<keyword evidence="3" id="KW-0238">DNA-binding</keyword>
<gene>
    <name evidence="6" type="ORF">Dsin_030472</name>
</gene>
<dbReference type="Proteomes" id="UP001281410">
    <property type="component" value="Unassembled WGS sequence"/>
</dbReference>
<evidence type="ECO:0000256" key="3">
    <source>
        <dbReference type="ARBA" id="ARBA00023125"/>
    </source>
</evidence>
<dbReference type="GO" id="GO:0005634">
    <property type="term" value="C:nucleus"/>
    <property type="evidence" value="ECO:0007669"/>
    <property type="project" value="UniProtKB-SubCell"/>
</dbReference>
<sequence length="112" mass="13339">MEKHVKVNMNIVHDGDYKHPNRIKDNKNLHKLKALLEDKRIFLSENYKFSSAKERERLFTLARLFKPRSLSFIIMLRPSQLYSCVVYLLAKFANKYLTRDIEIIKLRASNGR</sequence>
<evidence type="ECO:0000313" key="6">
    <source>
        <dbReference type="EMBL" id="KAK3183186.1"/>
    </source>
</evidence>
<evidence type="ECO:0000313" key="7">
    <source>
        <dbReference type="Proteomes" id="UP001281410"/>
    </source>
</evidence>
<name>A0AAD9ZJ13_9ROSI</name>
<evidence type="ECO:0000256" key="2">
    <source>
        <dbReference type="ARBA" id="ARBA00023015"/>
    </source>
</evidence>
<reference evidence="6" key="1">
    <citation type="journal article" date="2023" name="Plant J.">
        <title>Genome sequences and population genomics provide insights into the demographic history, inbreeding, and mutation load of two 'living fossil' tree species of Dipteronia.</title>
        <authorList>
            <person name="Feng Y."/>
            <person name="Comes H.P."/>
            <person name="Chen J."/>
            <person name="Zhu S."/>
            <person name="Lu R."/>
            <person name="Zhang X."/>
            <person name="Li P."/>
            <person name="Qiu J."/>
            <person name="Olsen K.M."/>
            <person name="Qiu Y."/>
        </authorList>
    </citation>
    <scope>NUCLEOTIDE SEQUENCE</scope>
    <source>
        <strain evidence="6">NBL</strain>
    </source>
</reference>
<evidence type="ECO:0000256" key="5">
    <source>
        <dbReference type="ARBA" id="ARBA00023242"/>
    </source>
</evidence>
<organism evidence="6 7">
    <name type="scientific">Dipteronia sinensis</name>
    <dbReference type="NCBI Taxonomy" id="43782"/>
    <lineage>
        <taxon>Eukaryota</taxon>
        <taxon>Viridiplantae</taxon>
        <taxon>Streptophyta</taxon>
        <taxon>Embryophyta</taxon>
        <taxon>Tracheophyta</taxon>
        <taxon>Spermatophyta</taxon>
        <taxon>Magnoliopsida</taxon>
        <taxon>eudicotyledons</taxon>
        <taxon>Gunneridae</taxon>
        <taxon>Pentapetalae</taxon>
        <taxon>rosids</taxon>
        <taxon>malvids</taxon>
        <taxon>Sapindales</taxon>
        <taxon>Sapindaceae</taxon>
        <taxon>Hippocastanoideae</taxon>
        <taxon>Acereae</taxon>
        <taxon>Dipteronia</taxon>
    </lineage>
</organism>
<evidence type="ECO:0000256" key="1">
    <source>
        <dbReference type="ARBA" id="ARBA00004123"/>
    </source>
</evidence>
<proteinExistence type="predicted"/>
<keyword evidence="4" id="KW-0804">Transcription</keyword>
<dbReference type="Gene3D" id="2.40.330.10">
    <property type="entry name" value="DNA-binding pseudobarrel domain"/>
    <property type="match status" value="1"/>
</dbReference>